<keyword evidence="14" id="KW-1185">Reference proteome</keyword>
<comment type="pathway">
    <text evidence="2">Protein modification; protein glycosylation.</text>
</comment>
<dbReference type="InterPro" id="IPR045130">
    <property type="entry name" value="OFUT2-like"/>
</dbReference>
<dbReference type="GO" id="GO:0046922">
    <property type="term" value="F:peptide-O-fucosyltransferase activity"/>
    <property type="evidence" value="ECO:0007669"/>
    <property type="project" value="UniProtKB-EC"/>
</dbReference>
<organism evidence="13 14">
    <name type="scientific">Balaenoptera physalus</name>
    <name type="common">Fin whale</name>
    <name type="synonym">Balaena physalus</name>
    <dbReference type="NCBI Taxonomy" id="9770"/>
    <lineage>
        <taxon>Eukaryota</taxon>
        <taxon>Metazoa</taxon>
        <taxon>Chordata</taxon>
        <taxon>Craniata</taxon>
        <taxon>Vertebrata</taxon>
        <taxon>Euteleostomi</taxon>
        <taxon>Mammalia</taxon>
        <taxon>Eutheria</taxon>
        <taxon>Laurasiatheria</taxon>
        <taxon>Artiodactyla</taxon>
        <taxon>Whippomorpha</taxon>
        <taxon>Cetacea</taxon>
        <taxon>Mysticeti</taxon>
        <taxon>Balaenopteridae</taxon>
        <taxon>Balaenoptera</taxon>
    </lineage>
</organism>
<evidence type="ECO:0000256" key="3">
    <source>
        <dbReference type="ARBA" id="ARBA00012196"/>
    </source>
</evidence>
<dbReference type="Proteomes" id="UP000437017">
    <property type="component" value="Unassembled WGS sequence"/>
</dbReference>
<comment type="caution">
    <text evidence="13">The sequence shown here is derived from an EMBL/GenBank/DDBJ whole genome shotgun (WGS) entry which is preliminary data.</text>
</comment>
<dbReference type="EMBL" id="SGJD01003852">
    <property type="protein sequence ID" value="KAB0392436.1"/>
    <property type="molecule type" value="Genomic_DNA"/>
</dbReference>
<evidence type="ECO:0000256" key="6">
    <source>
        <dbReference type="ARBA" id="ARBA00023253"/>
    </source>
</evidence>
<evidence type="ECO:0000256" key="4">
    <source>
        <dbReference type="ARBA" id="ARBA00022679"/>
    </source>
</evidence>
<protein>
    <recommendedName>
        <fullName evidence="9">GDP-fucose protein O-fucosyltransferase 2</fullName>
        <ecNumber evidence="3">2.4.1.221</ecNumber>
    </recommendedName>
    <alternativeName>
        <fullName evidence="10">Peptide-O-fucosyltransferase 2</fullName>
    </alternativeName>
</protein>
<evidence type="ECO:0000256" key="12">
    <source>
        <dbReference type="ARBA" id="ARBA00048647"/>
    </source>
</evidence>
<dbReference type="PANTHER" id="PTHR13398">
    <property type="entry name" value="GDP-FUCOSE PROTEIN O-FUCOSYLTRANSFERASE 2"/>
    <property type="match status" value="1"/>
</dbReference>
<evidence type="ECO:0000313" key="13">
    <source>
        <dbReference type="EMBL" id="KAB0392436.1"/>
    </source>
</evidence>
<reference evidence="13 14" key="1">
    <citation type="journal article" date="2019" name="PLoS ONE">
        <title>Genomic analyses reveal an absence of contemporary introgressive admixture between fin whales and blue whales, despite known hybrids.</title>
        <authorList>
            <person name="Westbury M.V."/>
            <person name="Petersen B."/>
            <person name="Lorenzen E.D."/>
        </authorList>
    </citation>
    <scope>NUCLEOTIDE SEQUENCE [LARGE SCALE GENOMIC DNA]</scope>
    <source>
        <strain evidence="13">FinWhale-01</strain>
    </source>
</reference>
<dbReference type="EC" id="2.4.1.221" evidence="3"/>
<evidence type="ECO:0000256" key="8">
    <source>
        <dbReference type="ARBA" id="ARBA00025803"/>
    </source>
</evidence>
<evidence type="ECO:0000256" key="5">
    <source>
        <dbReference type="ARBA" id="ARBA00022824"/>
    </source>
</evidence>
<evidence type="ECO:0000256" key="2">
    <source>
        <dbReference type="ARBA" id="ARBA00004922"/>
    </source>
</evidence>
<accession>A0A643BWR0</accession>
<dbReference type="OrthoDB" id="422368at2759"/>
<dbReference type="PANTHER" id="PTHR13398:SF0">
    <property type="entry name" value="GDP-FUCOSE PROTEIN O-FUCOSYLTRANSFERASE 2"/>
    <property type="match status" value="1"/>
</dbReference>
<comment type="catalytic activity">
    <reaction evidence="11">
        <text>L-threonyl-[protein] + GDP-beta-L-fucose = 3-O-(alpha-L-fucosyl)-L-threonyl-[protein] + GDP + H(+)</text>
        <dbReference type="Rhea" id="RHEA:70491"/>
        <dbReference type="Rhea" id="RHEA-COMP:11060"/>
        <dbReference type="Rhea" id="RHEA-COMP:17915"/>
        <dbReference type="ChEBI" id="CHEBI:15378"/>
        <dbReference type="ChEBI" id="CHEBI:30013"/>
        <dbReference type="ChEBI" id="CHEBI:57273"/>
        <dbReference type="ChEBI" id="CHEBI:58189"/>
        <dbReference type="ChEBI" id="CHEBI:189631"/>
        <dbReference type="EC" id="2.4.1.221"/>
    </reaction>
    <physiologicalReaction direction="left-to-right" evidence="11">
        <dbReference type="Rhea" id="RHEA:70492"/>
    </physiologicalReaction>
</comment>
<evidence type="ECO:0000256" key="11">
    <source>
        <dbReference type="ARBA" id="ARBA00047273"/>
    </source>
</evidence>
<proteinExistence type="inferred from homology"/>
<keyword evidence="6" id="KW-0294">Fucose metabolism</keyword>
<gene>
    <name evidence="13" type="ORF">E2I00_013454</name>
</gene>
<evidence type="ECO:0000256" key="10">
    <source>
        <dbReference type="ARBA" id="ARBA00033083"/>
    </source>
</evidence>
<dbReference type="CDD" id="cd11298">
    <property type="entry name" value="O-FucT-2"/>
    <property type="match status" value="1"/>
</dbReference>
<keyword evidence="7" id="KW-0119">Carbohydrate metabolism</keyword>
<dbReference type="Gene3D" id="3.40.50.11340">
    <property type="match status" value="1"/>
</dbReference>
<dbReference type="Pfam" id="PF10250">
    <property type="entry name" value="O-FucT"/>
    <property type="match status" value="2"/>
</dbReference>
<dbReference type="InterPro" id="IPR019378">
    <property type="entry name" value="GDP-Fuc_O-FucTrfase"/>
</dbReference>
<keyword evidence="5" id="KW-0256">Endoplasmic reticulum</keyword>
<evidence type="ECO:0000256" key="1">
    <source>
        <dbReference type="ARBA" id="ARBA00004240"/>
    </source>
</evidence>
<dbReference type="Gene3D" id="3.40.50.11350">
    <property type="match status" value="2"/>
</dbReference>
<comment type="catalytic activity">
    <reaction evidence="12">
        <text>L-seryl-[protein] + GDP-beta-L-fucose = 3-O-(alpha-L-fucosyl)-L-seryl-[protein] + GDP + H(+)</text>
        <dbReference type="Rhea" id="RHEA:63644"/>
        <dbReference type="Rhea" id="RHEA-COMP:9863"/>
        <dbReference type="Rhea" id="RHEA-COMP:17914"/>
        <dbReference type="ChEBI" id="CHEBI:15378"/>
        <dbReference type="ChEBI" id="CHEBI:29999"/>
        <dbReference type="ChEBI" id="CHEBI:57273"/>
        <dbReference type="ChEBI" id="CHEBI:58189"/>
        <dbReference type="ChEBI" id="CHEBI:189632"/>
        <dbReference type="EC" id="2.4.1.221"/>
    </reaction>
    <physiologicalReaction direction="left-to-right" evidence="12">
        <dbReference type="Rhea" id="RHEA:63645"/>
    </physiologicalReaction>
</comment>
<dbReference type="AlphaFoldDB" id="A0A643BWR0"/>
<dbReference type="GO" id="GO:0006004">
    <property type="term" value="P:fucose metabolic process"/>
    <property type="evidence" value="ECO:0007669"/>
    <property type="project" value="UniProtKB-KW"/>
</dbReference>
<evidence type="ECO:0000256" key="7">
    <source>
        <dbReference type="ARBA" id="ARBA00023277"/>
    </source>
</evidence>
<comment type="subcellular location">
    <subcellularLocation>
        <location evidence="1">Endoplasmic reticulum</location>
    </subcellularLocation>
</comment>
<name>A0A643BWR0_BALPH</name>
<keyword evidence="4" id="KW-0808">Transferase</keyword>
<evidence type="ECO:0000313" key="14">
    <source>
        <dbReference type="Proteomes" id="UP000437017"/>
    </source>
</evidence>
<feature type="non-terminal residue" evidence="13">
    <location>
        <position position="1"/>
    </location>
</feature>
<comment type="similarity">
    <text evidence="8">Belongs to the glycosyltransferase 68 family.</text>
</comment>
<sequence>EFWPGQSAADILSGAASRRRPEATDRAWSRALGRGRGVLGFLCRALALKNHSPALPARYLLYDVNPPEGFNLRRDVYIRVASLLKTLLKTEEWVLVLPPWGRLYHWKSPDIHQVRIPWSDFFDLPKSGGPFIDQVYVLQGYAEGWKEGAWEEKIDSRPCIEPPLYSQDKHEYYRASPMTVLSGACEHENLLFLLFKNRSVMLDRAENLLHDHYGGKEYWDFRSRYLNSTDAADRIPFEEDWTKMKVKLGSSLGGPYLGVHLRRKDFIWGHREDVPSLEGAVRRIRSLMKTHQLDKVFVATDAARKGTWLPSLMGGGRVSVLLVPLSVVLQCERMHTHVSCGPVTSHDAPAELDGLRRLLPEMVRFEPTWEELELYKDGGVAIVDQWVCAHARFFIGTSVSTFSFRIHEEREILGLDPKTTYNRFCGDEEKACEQPTHWRIAY</sequence>
<dbReference type="GO" id="GO:0005783">
    <property type="term" value="C:endoplasmic reticulum"/>
    <property type="evidence" value="ECO:0007669"/>
    <property type="project" value="UniProtKB-SubCell"/>
</dbReference>
<evidence type="ECO:0000256" key="9">
    <source>
        <dbReference type="ARBA" id="ARBA00026232"/>
    </source>
</evidence>